<reference evidence="2 3" key="1">
    <citation type="submission" date="2017-06" db="EMBL/GenBank/DDBJ databases">
        <title>Sequencing and comparative analysis of myxobacterial genomes.</title>
        <authorList>
            <person name="Rupp O."/>
            <person name="Goesmann A."/>
            <person name="Sogaard-Andersen L."/>
        </authorList>
    </citation>
    <scope>NUCLEOTIDE SEQUENCE [LARGE SCALE GENOMIC DNA]</scope>
    <source>
        <strain evidence="2 3">DSM 52655</strain>
    </source>
</reference>
<organism evidence="2 3">
    <name type="scientific">Cystobacter fuscus</name>
    <dbReference type="NCBI Taxonomy" id="43"/>
    <lineage>
        <taxon>Bacteria</taxon>
        <taxon>Pseudomonadati</taxon>
        <taxon>Myxococcota</taxon>
        <taxon>Myxococcia</taxon>
        <taxon>Myxococcales</taxon>
        <taxon>Cystobacterineae</taxon>
        <taxon>Archangiaceae</taxon>
        <taxon>Cystobacter</taxon>
    </lineage>
</organism>
<dbReference type="AlphaFoldDB" id="A0A250IY68"/>
<evidence type="ECO:0000313" key="3">
    <source>
        <dbReference type="Proteomes" id="UP000217257"/>
    </source>
</evidence>
<feature type="domain" description="Immunity protein 52" evidence="1">
    <location>
        <begin position="3"/>
        <end position="233"/>
    </location>
</feature>
<protein>
    <recommendedName>
        <fullName evidence="1">Immunity protein 52 domain-containing protein</fullName>
    </recommendedName>
</protein>
<accession>A0A250IY68</accession>
<sequence length="249" mass="27886">MSETYGIKAYWGHRPESAEQCARRAEEFFRLLAECHPAFARWYEKSSSEREGLQLGFEPTRETFLKFFGREKYQSGKDGFRFGAWTGREADDQGAMVMLRCGSKGEVAPNNLWLFLPREALGEERVLTAPVVAGAMRAIAVAWEPEWAVATADGLWDELSGGSRLGCFVGWMTYFSRERGEVPPLAAPVRGEPLGDKGTLITLTPERLTPSNPEHVALAWRAQTELEERGLFRLMVPPGSRRNTGTVPE</sequence>
<proteinExistence type="predicted"/>
<evidence type="ECO:0000313" key="2">
    <source>
        <dbReference type="EMBL" id="ATB36233.1"/>
    </source>
</evidence>
<dbReference type="Proteomes" id="UP000217257">
    <property type="component" value="Chromosome"/>
</dbReference>
<name>A0A250IY68_9BACT</name>
<dbReference type="InterPro" id="IPR028969">
    <property type="entry name" value="Imm52"/>
</dbReference>
<gene>
    <name evidence="2" type="ORF">CYFUS_001647</name>
</gene>
<dbReference type="RefSeq" id="WP_095984740.1">
    <property type="nucleotide sequence ID" value="NZ_CP022098.1"/>
</dbReference>
<dbReference type="KEGG" id="cfus:CYFUS_001647"/>
<evidence type="ECO:0000259" key="1">
    <source>
        <dbReference type="Pfam" id="PF15579"/>
    </source>
</evidence>
<dbReference type="Pfam" id="PF15579">
    <property type="entry name" value="Imm52"/>
    <property type="match status" value="1"/>
</dbReference>
<dbReference type="EMBL" id="CP022098">
    <property type="protein sequence ID" value="ATB36233.1"/>
    <property type="molecule type" value="Genomic_DNA"/>
</dbReference>